<accession>A0ABR7GCU3</accession>
<protein>
    <submittedName>
        <fullName evidence="2">HPr family phosphocarrier protein</fullName>
    </submittedName>
</protein>
<dbReference type="InterPro" id="IPR035895">
    <property type="entry name" value="HPr-like_sf"/>
</dbReference>
<name>A0ABR7GCU3_9FIRM</name>
<gene>
    <name evidence="2" type="ORF">H8S40_13795</name>
</gene>
<sequence length="76" mass="8778">MNEMKITFKKPEEILDFVNKVEKYDCAMDMNRGIYVVDGKSILGIMNLGLNNIINLKIYDEDCEELKKEIAQYAVA</sequence>
<organism evidence="2 3">
    <name type="scientific">Ruminococcus hominis</name>
    <dbReference type="NCBI Taxonomy" id="2763065"/>
    <lineage>
        <taxon>Bacteria</taxon>
        <taxon>Bacillati</taxon>
        <taxon>Bacillota</taxon>
        <taxon>Clostridia</taxon>
        <taxon>Eubacteriales</taxon>
        <taxon>Oscillospiraceae</taxon>
        <taxon>Ruminococcus</taxon>
    </lineage>
</organism>
<dbReference type="InterPro" id="IPR000032">
    <property type="entry name" value="HPr-like"/>
</dbReference>
<reference evidence="2 3" key="1">
    <citation type="submission" date="2020-08" db="EMBL/GenBank/DDBJ databases">
        <title>Genome public.</title>
        <authorList>
            <person name="Liu C."/>
            <person name="Sun Q."/>
        </authorList>
    </citation>
    <scope>NUCLEOTIDE SEQUENCE [LARGE SCALE GENOMIC DNA]</scope>
    <source>
        <strain evidence="2 3">NSJ-13</strain>
    </source>
</reference>
<dbReference type="EMBL" id="JACOPE010000001">
    <property type="protein sequence ID" value="MBC5684591.1"/>
    <property type="molecule type" value="Genomic_DNA"/>
</dbReference>
<keyword evidence="3" id="KW-1185">Reference proteome</keyword>
<dbReference type="SUPFAM" id="SSF55594">
    <property type="entry name" value="HPr-like"/>
    <property type="match status" value="1"/>
</dbReference>
<dbReference type="Pfam" id="PF00381">
    <property type="entry name" value="PTS-HPr"/>
    <property type="match status" value="1"/>
</dbReference>
<evidence type="ECO:0000259" key="1">
    <source>
        <dbReference type="Pfam" id="PF00381"/>
    </source>
</evidence>
<comment type="caution">
    <text evidence="2">The sequence shown here is derived from an EMBL/GenBank/DDBJ whole genome shotgun (WGS) entry which is preliminary data.</text>
</comment>
<dbReference type="RefSeq" id="WP_022075512.1">
    <property type="nucleotide sequence ID" value="NZ_JACOPE010000001.1"/>
</dbReference>
<evidence type="ECO:0000313" key="2">
    <source>
        <dbReference type="EMBL" id="MBC5684591.1"/>
    </source>
</evidence>
<evidence type="ECO:0000313" key="3">
    <source>
        <dbReference type="Proteomes" id="UP000631576"/>
    </source>
</evidence>
<feature type="domain" description="HPr" evidence="1">
    <location>
        <begin position="17"/>
        <end position="72"/>
    </location>
</feature>
<dbReference type="Proteomes" id="UP000631576">
    <property type="component" value="Unassembled WGS sequence"/>
</dbReference>
<proteinExistence type="predicted"/>
<dbReference type="Gene3D" id="3.30.1340.10">
    <property type="entry name" value="HPr-like"/>
    <property type="match status" value="1"/>
</dbReference>